<dbReference type="PANTHER" id="PTHR46044:SF1">
    <property type="entry name" value="CN HYDROLASE DOMAIN-CONTAINING PROTEIN"/>
    <property type="match status" value="1"/>
</dbReference>
<dbReference type="CDD" id="cd07564">
    <property type="entry name" value="nitrilases_CHs"/>
    <property type="match status" value="1"/>
</dbReference>
<feature type="non-terminal residue" evidence="3">
    <location>
        <position position="306"/>
    </location>
</feature>
<evidence type="ECO:0000313" key="3">
    <source>
        <dbReference type="EMBL" id="VAX17581.1"/>
    </source>
</evidence>
<dbReference type="AlphaFoldDB" id="A0A3B1BSR8"/>
<name>A0A3B1BSR8_9ZZZZ</name>
<dbReference type="SUPFAM" id="SSF56317">
    <property type="entry name" value="Carbon-nitrogen hydrolase"/>
    <property type="match status" value="1"/>
</dbReference>
<accession>A0A3B1BSR8</accession>
<dbReference type="InterPro" id="IPR003010">
    <property type="entry name" value="C-N_Hydrolase"/>
</dbReference>
<dbReference type="Pfam" id="PF00795">
    <property type="entry name" value="CN_hydrolase"/>
    <property type="match status" value="1"/>
</dbReference>
<evidence type="ECO:0000259" key="2">
    <source>
        <dbReference type="PROSITE" id="PS50263"/>
    </source>
</evidence>
<comment type="similarity">
    <text evidence="1">Belongs to the carbon-nitrogen hydrolase superfamily. Nitrilase family.</text>
</comment>
<sequence length="306" mass="32901">MGDEIILGAIQAAPVIFNKEASCEKAVKLIREAGSKGVNLAVFGETWLPGYPWFNIAWAEPLGQEAAEEYLASGVTIPGPCVDALCDAAKDASCDVAIGVAELDPVSQGTIYATLLFIGSEGKILGKHRKIKPTAAERIMWGEGDGKSFEVYERPYGKLSGLNCWEHQMVLPGYALMMKGTQFHASVWPGGEPYTRQTFLTQAFCSQAGCYGVMAGGIIREEDIPEKYQPMLPMRAVPRTGHSAIISPKGEILAGPLNAEEGIVTAKASLSVIRSAKAWSDVSGHYSRPDIFEFKVHGEPLIPGAQ</sequence>
<dbReference type="PROSITE" id="PS50263">
    <property type="entry name" value="CN_HYDROLASE"/>
    <property type="match status" value="1"/>
</dbReference>
<evidence type="ECO:0000256" key="1">
    <source>
        <dbReference type="ARBA" id="ARBA00008129"/>
    </source>
</evidence>
<dbReference type="GO" id="GO:0003824">
    <property type="term" value="F:catalytic activity"/>
    <property type="evidence" value="ECO:0007669"/>
    <property type="project" value="InterPro"/>
</dbReference>
<gene>
    <name evidence="3" type="ORF">MNBD_NITROSPINAE03-1126</name>
</gene>
<dbReference type="PANTHER" id="PTHR46044">
    <property type="entry name" value="NITRILASE"/>
    <property type="match status" value="1"/>
</dbReference>
<organism evidence="3">
    <name type="scientific">hydrothermal vent metagenome</name>
    <dbReference type="NCBI Taxonomy" id="652676"/>
    <lineage>
        <taxon>unclassified sequences</taxon>
        <taxon>metagenomes</taxon>
        <taxon>ecological metagenomes</taxon>
    </lineage>
</organism>
<proteinExistence type="inferred from homology"/>
<dbReference type="InterPro" id="IPR044149">
    <property type="entry name" value="Nitrilases_CHs"/>
</dbReference>
<feature type="domain" description="CN hydrolase" evidence="2">
    <location>
        <begin position="5"/>
        <end position="270"/>
    </location>
</feature>
<reference evidence="3" key="1">
    <citation type="submission" date="2018-06" db="EMBL/GenBank/DDBJ databases">
        <authorList>
            <person name="Zhirakovskaya E."/>
        </authorList>
    </citation>
    <scope>NUCLEOTIDE SEQUENCE</scope>
</reference>
<dbReference type="InterPro" id="IPR036526">
    <property type="entry name" value="C-N_Hydrolase_sf"/>
</dbReference>
<dbReference type="Gene3D" id="3.60.110.10">
    <property type="entry name" value="Carbon-nitrogen hydrolase"/>
    <property type="match status" value="1"/>
</dbReference>
<dbReference type="EMBL" id="UOGB01000089">
    <property type="protein sequence ID" value="VAX17581.1"/>
    <property type="molecule type" value="Genomic_DNA"/>
</dbReference>
<protein>
    <recommendedName>
        <fullName evidence="2">CN hydrolase domain-containing protein</fullName>
    </recommendedName>
</protein>